<feature type="transmembrane region" description="Helical" evidence="1">
    <location>
        <begin position="6"/>
        <end position="25"/>
    </location>
</feature>
<dbReference type="GO" id="GO:0015501">
    <property type="term" value="F:glutamate:sodium symporter activity"/>
    <property type="evidence" value="ECO:0007669"/>
    <property type="project" value="UniProtKB-UniRule"/>
</dbReference>
<dbReference type="EMBL" id="MUYT01000002">
    <property type="protein sequence ID" value="OOS22527.1"/>
    <property type="molecule type" value="Genomic_DNA"/>
</dbReference>
<keyword evidence="1" id="KW-0472">Membrane</keyword>
<dbReference type="Proteomes" id="UP000191094">
    <property type="component" value="Unassembled WGS sequence"/>
</dbReference>
<feature type="transmembrane region" description="Helical" evidence="1">
    <location>
        <begin position="275"/>
        <end position="294"/>
    </location>
</feature>
<accession>A0A1T0CJK1</accession>
<dbReference type="Pfam" id="PF03616">
    <property type="entry name" value="Glt_symporter"/>
    <property type="match status" value="2"/>
</dbReference>
<keyword evidence="1" id="KW-0812">Transmembrane</keyword>
<dbReference type="GO" id="GO:0015813">
    <property type="term" value="P:L-glutamate transmembrane transport"/>
    <property type="evidence" value="ECO:0007669"/>
    <property type="project" value="InterPro"/>
</dbReference>
<feature type="transmembrane region" description="Helical" evidence="1">
    <location>
        <begin position="306"/>
        <end position="325"/>
    </location>
</feature>
<protein>
    <recommendedName>
        <fullName evidence="1">Sodium/glutamate symporter</fullName>
    </recommendedName>
</protein>
<dbReference type="PANTHER" id="PTHR36178">
    <property type="entry name" value="SLR0625 PROTEIN"/>
    <property type="match status" value="1"/>
</dbReference>
<sequence>MEFELNGYYTLILATLVLLLGRFLVKRIKFLSDFNIPEPVAGGLVAAIIVYVLNLTLGYNFNFQKELQTACMLMFFASIGLSADFGRLKAGGKPLVVFLVLVSGYIIVQNVVGVAMAKVVGLEPLMGLVIGSISLTGGHGTAGAWGAVFESKYQITGATTLGIACATYGLVAGGLIGGPVAKRLIKNLNISPMMNQDNQTDQTDVEKLAGKQSLYSTRHHEDDDGKAKEIFERPDNIRLITASSTIETLAMFAGALAFAGIMTDVAKGTLFELPTFVWALGGGVIIRNVLTTFFNFDMFDRAIDVLGNASLSLFLAMALISLKLWELADLAGPVLIILLVQTVMMIAFAYFLTFRVMGKNYDAAVLSAGHCGFGLGATPTAIANMQAITDRYAPSPKAFLIVPMVGAFFVDIINATVLQIFTQLPFM</sequence>
<evidence type="ECO:0000313" key="2">
    <source>
        <dbReference type="EMBL" id="OOS22527.1"/>
    </source>
</evidence>
<keyword evidence="1" id="KW-1133">Transmembrane helix</keyword>
<comment type="caution">
    <text evidence="1">Lacks conserved residue(s) required for the propagation of feature annotation.</text>
</comment>
<name>A0A1T0CJK1_9GAMM</name>
<gene>
    <name evidence="1" type="primary">gltS</name>
    <name evidence="2" type="ORF">B0682_01690</name>
</gene>
<keyword evidence="1" id="KW-0739">Sodium transport</keyword>
<dbReference type="InterPro" id="IPR004445">
    <property type="entry name" value="GltS"/>
</dbReference>
<feature type="transmembrane region" description="Helical" evidence="1">
    <location>
        <begin position="398"/>
        <end position="421"/>
    </location>
</feature>
<keyword evidence="1" id="KW-0813">Transport</keyword>
<proteinExistence type="inferred from homology"/>
<comment type="caution">
    <text evidence="2">The sequence shown here is derived from an EMBL/GenBank/DDBJ whole genome shotgun (WGS) entry which is preliminary data.</text>
</comment>
<keyword evidence="3" id="KW-1185">Reference proteome</keyword>
<comment type="subcellular location">
    <subcellularLocation>
        <location evidence="1">Cell inner membrane</location>
        <topology evidence="1">Multi-pass membrane protein</topology>
    </subcellularLocation>
</comment>
<dbReference type="OrthoDB" id="4921038at2"/>
<keyword evidence="1" id="KW-0406">Ion transport</keyword>
<dbReference type="PANTHER" id="PTHR36178:SF1">
    <property type="entry name" value="SODIUM_GLUTAMATE SYMPORTER"/>
    <property type="match status" value="1"/>
</dbReference>
<dbReference type="AlphaFoldDB" id="A0A1T0CJK1"/>
<organism evidence="2 3">
    <name type="scientific">Lwoffella lincolnii</name>
    <dbReference type="NCBI Taxonomy" id="90241"/>
    <lineage>
        <taxon>Bacteria</taxon>
        <taxon>Pseudomonadati</taxon>
        <taxon>Pseudomonadota</taxon>
        <taxon>Gammaproteobacteria</taxon>
        <taxon>Moraxellales</taxon>
        <taxon>Moraxellaceae</taxon>
        <taxon>Lwoffella</taxon>
    </lineage>
</organism>
<keyword evidence="1" id="KW-0029">Amino-acid transport</keyword>
<dbReference type="STRING" id="90241.B0682_01690"/>
<keyword evidence="1" id="KW-0997">Cell inner membrane</keyword>
<comment type="function">
    <text evidence="1">Catalyzes the sodium-dependent transport of glutamate.</text>
</comment>
<comment type="similarity">
    <text evidence="1">Belongs to the glutamate:Na(+) symporter (ESS) (TC 2.A.27) family.</text>
</comment>
<evidence type="ECO:0000256" key="1">
    <source>
        <dbReference type="HAMAP-Rule" id="MF_02062"/>
    </source>
</evidence>
<keyword evidence="1" id="KW-1003">Cell membrane</keyword>
<evidence type="ECO:0000313" key="3">
    <source>
        <dbReference type="Proteomes" id="UP000191094"/>
    </source>
</evidence>
<feature type="transmembrane region" description="Helical" evidence="1">
    <location>
        <begin position="239"/>
        <end position="263"/>
    </location>
</feature>
<feature type="transmembrane region" description="Helical" evidence="1">
    <location>
        <begin position="95"/>
        <end position="117"/>
    </location>
</feature>
<dbReference type="HAMAP" id="MF_02062">
    <property type="entry name" value="GltS"/>
    <property type="match status" value="1"/>
</dbReference>
<feature type="transmembrane region" description="Helical" evidence="1">
    <location>
        <begin position="40"/>
        <end position="61"/>
    </location>
</feature>
<keyword evidence="1" id="KW-0769">Symport</keyword>
<feature type="transmembrane region" description="Helical" evidence="1">
    <location>
        <begin position="155"/>
        <end position="176"/>
    </location>
</feature>
<feature type="transmembrane region" description="Helical" evidence="1">
    <location>
        <begin position="331"/>
        <end position="352"/>
    </location>
</feature>
<keyword evidence="1" id="KW-0915">Sodium</keyword>
<dbReference type="GO" id="GO:0005886">
    <property type="term" value="C:plasma membrane"/>
    <property type="evidence" value="ECO:0007669"/>
    <property type="project" value="UniProtKB-SubCell"/>
</dbReference>
<reference evidence="2 3" key="1">
    <citation type="submission" date="2017-02" db="EMBL/GenBank/DDBJ databases">
        <title>Draft genome sequence of Moraxella lincolnii CCUG 9405T type strain.</title>
        <authorList>
            <person name="Salva-Serra F."/>
            <person name="Engstrom-Jakobsson H."/>
            <person name="Thorell K."/>
            <person name="Jaen-Luchoro D."/>
            <person name="Gonzales-Siles L."/>
            <person name="Karlsson R."/>
            <person name="Yazdan S."/>
            <person name="Boulund F."/>
            <person name="Johnning A."/>
            <person name="Engstrand L."/>
            <person name="Kristiansson E."/>
            <person name="Moore E."/>
        </authorList>
    </citation>
    <scope>NUCLEOTIDE SEQUENCE [LARGE SCALE GENOMIC DNA]</scope>
    <source>
        <strain evidence="2 3">CCUG 9405</strain>
    </source>
</reference>
<dbReference type="RefSeq" id="WP_078306377.1">
    <property type="nucleotide sequence ID" value="NZ_CP147511.1"/>
</dbReference>